<comment type="caution">
    <text evidence="1">The sequence shown here is derived from an EMBL/GenBank/DDBJ whole genome shotgun (WGS) entry which is preliminary data.</text>
</comment>
<dbReference type="Gene3D" id="1.25.40.10">
    <property type="entry name" value="Tetratricopeptide repeat domain"/>
    <property type="match status" value="1"/>
</dbReference>
<gene>
    <name evidence="1" type="ORF">DESAMIL20_2031</name>
</gene>
<dbReference type="EMBL" id="MDSU01000020">
    <property type="protein sequence ID" value="OSS41093.1"/>
    <property type="molecule type" value="Genomic_DNA"/>
</dbReference>
<dbReference type="SUPFAM" id="SSF81901">
    <property type="entry name" value="HCP-like"/>
    <property type="match status" value="1"/>
</dbReference>
<dbReference type="Proteomes" id="UP000194141">
    <property type="component" value="Unassembled WGS sequence"/>
</dbReference>
<evidence type="ECO:0000313" key="2">
    <source>
        <dbReference type="Proteomes" id="UP000194141"/>
    </source>
</evidence>
<proteinExistence type="predicted"/>
<keyword evidence="2" id="KW-1185">Reference proteome</keyword>
<evidence type="ECO:0000313" key="1">
    <source>
        <dbReference type="EMBL" id="OSS41093.1"/>
    </source>
</evidence>
<sequence length="270" mass="32109">MKNKAILIILNVVFLTICYKIARADMAEICKTQFNGKNYVKAIKSCEDAAKKNYKDGYFYLGKIYLNLNQPRVAINFFNKTRQLTTNPYNIGKIYRYIGTAYLNLYLHNKFLYYRDNFIDLSDFNNYDTNLYISMNNLVALHLMHKLFIKMIFYFHKSLKMCSTDYDSLVFNDLAYAYFFDNKINKALLFEKKAIQSAQKNKDLRNLPLYLFNLSYFQYIKNQINDPTKKQWQESFNNFLARLKKYTSKLPELNKDTQISKIINNIIKAN</sequence>
<dbReference type="AlphaFoldDB" id="A0A1X4XU66"/>
<organism evidence="1 2">
    <name type="scientific">Desulfurella amilsii</name>
    <dbReference type="NCBI Taxonomy" id="1562698"/>
    <lineage>
        <taxon>Bacteria</taxon>
        <taxon>Pseudomonadati</taxon>
        <taxon>Campylobacterota</taxon>
        <taxon>Desulfurellia</taxon>
        <taxon>Desulfurellales</taxon>
        <taxon>Desulfurellaceae</taxon>
        <taxon>Desulfurella</taxon>
    </lineage>
</organism>
<accession>A0A1X4XU66</accession>
<dbReference type="STRING" id="1562698.DESAMIL20_2031"/>
<dbReference type="RefSeq" id="WP_086034756.1">
    <property type="nucleotide sequence ID" value="NZ_MDSU01000020.1"/>
</dbReference>
<protein>
    <submittedName>
        <fullName evidence="1">Uncharacterized protein</fullName>
    </submittedName>
</protein>
<dbReference type="InterPro" id="IPR011990">
    <property type="entry name" value="TPR-like_helical_dom_sf"/>
</dbReference>
<name>A0A1X4XU66_9BACT</name>
<dbReference type="OrthoDB" id="5295174at2"/>
<reference evidence="1 2" key="1">
    <citation type="journal article" date="2017" name="Front. Microbiol.">
        <title>Genome Sequence of Desulfurella amilsii Strain TR1 and Comparative Genomics of Desulfurellaceae Family.</title>
        <authorList>
            <person name="Florentino A.P."/>
            <person name="Stams A.J."/>
            <person name="Sanchez-Andrea I."/>
        </authorList>
    </citation>
    <scope>NUCLEOTIDE SEQUENCE [LARGE SCALE GENOMIC DNA]</scope>
    <source>
        <strain evidence="1 2">TR1</strain>
    </source>
</reference>